<proteinExistence type="predicted"/>
<evidence type="ECO:0000313" key="1">
    <source>
        <dbReference type="EMBL" id="QHT36430.1"/>
    </source>
</evidence>
<accession>A0A6C0F968</accession>
<dbReference type="EMBL" id="MN738742">
    <property type="protein sequence ID" value="QHT36430.1"/>
    <property type="molecule type" value="Genomic_DNA"/>
</dbReference>
<reference evidence="1" key="1">
    <citation type="journal article" date="2020" name="Nature">
        <title>Giant virus diversity and host interactions through global metagenomics.</title>
        <authorList>
            <person name="Schulz F."/>
            <person name="Roux S."/>
            <person name="Paez-Espino D."/>
            <person name="Jungbluth S."/>
            <person name="Walsh D.A."/>
            <person name="Denef V.J."/>
            <person name="McMahon K.D."/>
            <person name="Konstantinidis K.T."/>
            <person name="Eloe-Fadrosh E.A."/>
            <person name="Kyrpides N.C."/>
            <person name="Woyke T."/>
        </authorList>
    </citation>
    <scope>NUCLEOTIDE SEQUENCE</scope>
    <source>
        <strain evidence="1">GVMAG-S-ERX555931-87</strain>
    </source>
</reference>
<sequence length="208" mass="24763">MEVVEGGTILSNKDYYELEYIYFMIEVLKPFIEFKRVSSRGCSVRSGQGTDQIRIYLKISGENIDKKQFIHFIQITFPEKIKEEINNVEYSISRKNLYNAEKKIFKAFLEMDRNDFKNEYVLQSDKNDSTIATKFLNSNYVEIDKYRTYYEIPNNDHVEGCSTLPEAEKIINFKNELTYFNKLLTFNFHKHKQIEDVLKFINSLDYVI</sequence>
<organism evidence="1">
    <name type="scientific">viral metagenome</name>
    <dbReference type="NCBI Taxonomy" id="1070528"/>
    <lineage>
        <taxon>unclassified sequences</taxon>
        <taxon>metagenomes</taxon>
        <taxon>organismal metagenomes</taxon>
    </lineage>
</organism>
<dbReference type="AlphaFoldDB" id="A0A6C0F968"/>
<protein>
    <submittedName>
        <fullName evidence="1">Uncharacterized protein</fullName>
    </submittedName>
</protein>
<name>A0A6C0F968_9ZZZZ</name>